<evidence type="ECO:0000256" key="3">
    <source>
        <dbReference type="ARBA" id="ARBA00022801"/>
    </source>
</evidence>
<dbReference type="PRINTS" id="PR00502">
    <property type="entry name" value="NUDIXFAMILY"/>
</dbReference>
<evidence type="ECO:0000259" key="6">
    <source>
        <dbReference type="PROSITE" id="PS51462"/>
    </source>
</evidence>
<dbReference type="Proteomes" id="UP000184363">
    <property type="component" value="Unassembled WGS sequence"/>
</dbReference>
<feature type="domain" description="Nudix hydrolase" evidence="6">
    <location>
        <begin position="3"/>
        <end position="129"/>
    </location>
</feature>
<dbReference type="SUPFAM" id="SSF55811">
    <property type="entry name" value="Nudix"/>
    <property type="match status" value="1"/>
</dbReference>
<dbReference type="STRING" id="1848.SAMN05443637_103374"/>
<dbReference type="InterPro" id="IPR020084">
    <property type="entry name" value="NUDIX_hydrolase_CS"/>
</dbReference>
<proteinExistence type="inferred from homology"/>
<dbReference type="Gene3D" id="3.40.50.1240">
    <property type="entry name" value="Phosphoglycerate mutase-like"/>
    <property type="match status" value="1"/>
</dbReference>
<comment type="cofactor">
    <cofactor evidence="1">
        <name>Mg(2+)</name>
        <dbReference type="ChEBI" id="CHEBI:18420"/>
    </cofactor>
</comment>
<dbReference type="SMART" id="SM00855">
    <property type="entry name" value="PGAM"/>
    <property type="match status" value="1"/>
</dbReference>
<dbReference type="InterPro" id="IPR029033">
    <property type="entry name" value="His_PPase_superfam"/>
</dbReference>
<reference evidence="7 8" key="1">
    <citation type="submission" date="2016-11" db="EMBL/GenBank/DDBJ databases">
        <authorList>
            <person name="Jaros S."/>
            <person name="Januszkiewicz K."/>
            <person name="Wedrychowicz H."/>
        </authorList>
    </citation>
    <scope>NUCLEOTIDE SEQUENCE [LARGE SCALE GENOMIC DNA]</scope>
    <source>
        <strain evidence="7 8">DSM 43832</strain>
    </source>
</reference>
<evidence type="ECO:0000313" key="8">
    <source>
        <dbReference type="Proteomes" id="UP000184363"/>
    </source>
</evidence>
<dbReference type="SUPFAM" id="SSF53254">
    <property type="entry name" value="Phosphoglycerate mutase-like"/>
    <property type="match status" value="1"/>
</dbReference>
<dbReference type="GO" id="GO:0016787">
    <property type="term" value="F:hydrolase activity"/>
    <property type="evidence" value="ECO:0007669"/>
    <property type="project" value="UniProtKB-KW"/>
</dbReference>
<protein>
    <submittedName>
        <fullName evidence="7">8-oxo-dGTP diphosphatase</fullName>
    </submittedName>
</protein>
<keyword evidence="4" id="KW-0460">Magnesium</keyword>
<dbReference type="PROSITE" id="PS51462">
    <property type="entry name" value="NUDIX"/>
    <property type="match status" value="1"/>
</dbReference>
<dbReference type="OrthoDB" id="4287477at2"/>
<organism evidence="7 8">
    <name type="scientific">Pseudonocardia thermophila</name>
    <dbReference type="NCBI Taxonomy" id="1848"/>
    <lineage>
        <taxon>Bacteria</taxon>
        <taxon>Bacillati</taxon>
        <taxon>Actinomycetota</taxon>
        <taxon>Actinomycetes</taxon>
        <taxon>Pseudonocardiales</taxon>
        <taxon>Pseudonocardiaceae</taxon>
        <taxon>Pseudonocardia</taxon>
    </lineage>
</organism>
<dbReference type="PROSITE" id="PS00893">
    <property type="entry name" value="NUDIX_BOX"/>
    <property type="match status" value="1"/>
</dbReference>
<dbReference type="EMBL" id="FRAP01000003">
    <property type="protein sequence ID" value="SHK20580.1"/>
    <property type="molecule type" value="Genomic_DNA"/>
</dbReference>
<name>A0A1M6QKE2_PSETH</name>
<dbReference type="RefSeq" id="WP_073455873.1">
    <property type="nucleotide sequence ID" value="NZ_CALGVN010000057.1"/>
</dbReference>
<evidence type="ECO:0000256" key="2">
    <source>
        <dbReference type="ARBA" id="ARBA00005582"/>
    </source>
</evidence>
<dbReference type="CDD" id="cd03673">
    <property type="entry name" value="NUDIX_Ap6A_hydrolase"/>
    <property type="match status" value="1"/>
</dbReference>
<sequence length="295" mass="31546">MSKELLASGCVAWRRGADGPEIAVVHRPRYDDWSLPKGKLERGETLLACAARETVEETGLAVRLGARLGEVHYDTARGPKTVHYWAGEIRSGAFEPNDEVDELRFLDPQKAARLLTYPHDAAVVNRFVEIGVPTSTILLVRHAEAGNRAKWDGDDDLRPLSATGREQVEQLDELLPLFGPDRVVSAPPLRCRDTVAPVAAAAGLQIGIEPALGERGYQTDPGAGLARFRELAAQPGVTIVCSQGGVIPDLVAALVGEADLGVDPGTVAARKGSTWVLTFVDGALRAADYYPTPTG</sequence>
<dbReference type="Pfam" id="PF00293">
    <property type="entry name" value="NUDIX"/>
    <property type="match status" value="1"/>
</dbReference>
<keyword evidence="3 5" id="KW-0378">Hydrolase</keyword>
<dbReference type="PANTHER" id="PTHR43222:SF9">
    <property type="entry name" value="8-OXO-(D)GTP PHOSPHATASE"/>
    <property type="match status" value="1"/>
</dbReference>
<evidence type="ECO:0000256" key="1">
    <source>
        <dbReference type="ARBA" id="ARBA00001946"/>
    </source>
</evidence>
<gene>
    <name evidence="7" type="ORF">SAMN05443637_103374</name>
</gene>
<dbReference type="InterPro" id="IPR000086">
    <property type="entry name" value="NUDIX_hydrolase_dom"/>
</dbReference>
<evidence type="ECO:0000256" key="5">
    <source>
        <dbReference type="RuleBase" id="RU003476"/>
    </source>
</evidence>
<dbReference type="Pfam" id="PF00300">
    <property type="entry name" value="His_Phos_1"/>
    <property type="match status" value="1"/>
</dbReference>
<keyword evidence="8" id="KW-1185">Reference proteome</keyword>
<dbReference type="InterPro" id="IPR013078">
    <property type="entry name" value="His_Pase_superF_clade-1"/>
</dbReference>
<evidence type="ECO:0000256" key="4">
    <source>
        <dbReference type="ARBA" id="ARBA00022842"/>
    </source>
</evidence>
<dbReference type="PANTHER" id="PTHR43222">
    <property type="entry name" value="NUDIX HYDROLASE 23"/>
    <property type="match status" value="1"/>
</dbReference>
<dbReference type="Gene3D" id="3.90.79.10">
    <property type="entry name" value="Nucleoside Triphosphate Pyrophosphohydrolase"/>
    <property type="match status" value="1"/>
</dbReference>
<dbReference type="InterPro" id="IPR020476">
    <property type="entry name" value="Nudix_hydrolase"/>
</dbReference>
<accession>A0A1M6QKE2</accession>
<comment type="similarity">
    <text evidence="2 5">Belongs to the Nudix hydrolase family.</text>
</comment>
<dbReference type="AlphaFoldDB" id="A0A1M6QKE2"/>
<dbReference type="InterPro" id="IPR015797">
    <property type="entry name" value="NUDIX_hydrolase-like_dom_sf"/>
</dbReference>
<evidence type="ECO:0000313" key="7">
    <source>
        <dbReference type="EMBL" id="SHK20580.1"/>
    </source>
</evidence>
<dbReference type="CDD" id="cd07067">
    <property type="entry name" value="HP_PGM_like"/>
    <property type="match status" value="1"/>
</dbReference>